<dbReference type="EMBL" id="CP064954">
    <property type="protein sequence ID" value="QPK79703.1"/>
    <property type="molecule type" value="Genomic_DNA"/>
</dbReference>
<evidence type="ECO:0000313" key="2">
    <source>
        <dbReference type="Proteomes" id="UP000594681"/>
    </source>
</evidence>
<dbReference type="AlphaFoldDB" id="A0A7T0KF86"/>
<protein>
    <submittedName>
        <fullName evidence="1">Uncharacterized protein</fullName>
    </submittedName>
</protein>
<organism evidence="1 2">
    <name type="scientific">Corynebacterium lizhenjunii</name>
    <dbReference type="NCBI Taxonomy" id="2709394"/>
    <lineage>
        <taxon>Bacteria</taxon>
        <taxon>Bacillati</taxon>
        <taxon>Actinomycetota</taxon>
        <taxon>Actinomycetes</taxon>
        <taxon>Mycobacteriales</taxon>
        <taxon>Corynebacteriaceae</taxon>
        <taxon>Corynebacterium</taxon>
    </lineage>
</organism>
<accession>A0A7T0KF86</accession>
<dbReference type="PROSITE" id="PS51257">
    <property type="entry name" value="PROKAR_LIPOPROTEIN"/>
    <property type="match status" value="1"/>
</dbReference>
<dbReference type="KEGG" id="cliz:G7Y31_03080"/>
<sequence>MPRIRNLATISAVLLAMGLTSGCIDLSGWDEMANLSSAGEAAISLSEDGIITIHVMACYAPLQEVSVSILGDYPEAAHKQESVRLDTPQYGYIEVPLTYPTGNDPDVINTIMNEPDRMFWVYPYIHDDGTEKYPPGFASIDGVTLQKLESYPRGTVLYQSYNAGLSLKELNEGASVLLWNTTTVEDFKHVPNPAHRGPDCVAD</sequence>
<proteinExistence type="predicted"/>
<evidence type="ECO:0000313" key="1">
    <source>
        <dbReference type="EMBL" id="QPK79703.1"/>
    </source>
</evidence>
<dbReference type="RefSeq" id="WP_165008545.1">
    <property type="nucleotide sequence ID" value="NZ_CP064954.1"/>
</dbReference>
<dbReference type="Proteomes" id="UP000594681">
    <property type="component" value="Chromosome"/>
</dbReference>
<name>A0A7T0KF86_9CORY</name>
<reference evidence="1 2" key="1">
    <citation type="submission" date="2020-11" db="EMBL/GenBank/DDBJ databases">
        <title>Corynebacterium sp. ZJ-599.</title>
        <authorList>
            <person name="Zhou J."/>
        </authorList>
    </citation>
    <scope>NUCLEOTIDE SEQUENCE [LARGE SCALE GENOMIC DNA]</scope>
    <source>
        <strain evidence="1 2">ZJ-599</strain>
    </source>
</reference>
<keyword evidence="2" id="KW-1185">Reference proteome</keyword>
<gene>
    <name evidence="1" type="ORF">G7Y31_03080</name>
</gene>